<name>A0A4Y2BE67_ARAVE</name>
<comment type="caution">
    <text evidence="1">The sequence shown here is derived from an EMBL/GenBank/DDBJ whole genome shotgun (WGS) entry which is preliminary data.</text>
</comment>
<dbReference type="OrthoDB" id="7890494at2759"/>
<proteinExistence type="predicted"/>
<sequence>MQFGVPMVWREPVNHYDDCYFCFKNVKGFNRDKKSKWEFSDLESAGRPVPYCEDIPIPVFTSFPNIPLSDEDMQNSEYVFIYLQPAPAQPTQKSVRPSTCRRGNVK</sequence>
<evidence type="ECO:0000313" key="1">
    <source>
        <dbReference type="EMBL" id="GBL90510.1"/>
    </source>
</evidence>
<dbReference type="AlphaFoldDB" id="A0A4Y2BE67"/>
<dbReference type="Proteomes" id="UP000499080">
    <property type="component" value="Unassembled WGS sequence"/>
</dbReference>
<dbReference type="EMBL" id="BGPR01000072">
    <property type="protein sequence ID" value="GBL90510.1"/>
    <property type="molecule type" value="Genomic_DNA"/>
</dbReference>
<reference evidence="1 2" key="1">
    <citation type="journal article" date="2019" name="Sci. Rep.">
        <title>Orb-weaving spider Araneus ventricosus genome elucidates the spidroin gene catalogue.</title>
        <authorList>
            <person name="Kono N."/>
            <person name="Nakamura H."/>
            <person name="Ohtoshi R."/>
            <person name="Moran D.A.P."/>
            <person name="Shinohara A."/>
            <person name="Yoshida Y."/>
            <person name="Fujiwara M."/>
            <person name="Mori M."/>
            <person name="Tomita M."/>
            <person name="Arakawa K."/>
        </authorList>
    </citation>
    <scope>NUCLEOTIDE SEQUENCE [LARGE SCALE GENOMIC DNA]</scope>
</reference>
<protein>
    <submittedName>
        <fullName evidence="1">Uncharacterized protein</fullName>
    </submittedName>
</protein>
<accession>A0A4Y2BE67</accession>
<evidence type="ECO:0000313" key="2">
    <source>
        <dbReference type="Proteomes" id="UP000499080"/>
    </source>
</evidence>
<gene>
    <name evidence="1" type="ORF">AVEN_179433_1</name>
</gene>
<keyword evidence="2" id="KW-1185">Reference proteome</keyword>
<organism evidence="1 2">
    <name type="scientific">Araneus ventricosus</name>
    <name type="common">Orbweaver spider</name>
    <name type="synonym">Epeira ventricosa</name>
    <dbReference type="NCBI Taxonomy" id="182803"/>
    <lineage>
        <taxon>Eukaryota</taxon>
        <taxon>Metazoa</taxon>
        <taxon>Ecdysozoa</taxon>
        <taxon>Arthropoda</taxon>
        <taxon>Chelicerata</taxon>
        <taxon>Arachnida</taxon>
        <taxon>Araneae</taxon>
        <taxon>Araneomorphae</taxon>
        <taxon>Entelegynae</taxon>
        <taxon>Araneoidea</taxon>
        <taxon>Araneidae</taxon>
        <taxon>Araneus</taxon>
    </lineage>
</organism>